<dbReference type="InterPro" id="IPR017972">
    <property type="entry name" value="Cyt_P450_CS"/>
</dbReference>
<dbReference type="Gene3D" id="1.10.630.10">
    <property type="entry name" value="Cytochrome P450"/>
    <property type="match status" value="1"/>
</dbReference>
<dbReference type="InterPro" id="IPR036396">
    <property type="entry name" value="Cyt_P450_sf"/>
</dbReference>
<dbReference type="PRINTS" id="PR00385">
    <property type="entry name" value="P450"/>
</dbReference>
<dbReference type="PANTHER" id="PTHR24291">
    <property type="entry name" value="CYTOCHROME P450 FAMILY 4"/>
    <property type="match status" value="1"/>
</dbReference>
<dbReference type="GO" id="GO:0005789">
    <property type="term" value="C:endoplasmic reticulum membrane"/>
    <property type="evidence" value="ECO:0007669"/>
    <property type="project" value="UniProtKB-SubCell"/>
</dbReference>
<dbReference type="GO" id="GO:0005506">
    <property type="term" value="F:iron ion binding"/>
    <property type="evidence" value="ECO:0007669"/>
    <property type="project" value="InterPro"/>
</dbReference>
<dbReference type="InterPro" id="IPR002401">
    <property type="entry name" value="Cyt_P450_E_grp-I"/>
</dbReference>
<dbReference type="GO" id="GO:0004497">
    <property type="term" value="F:monooxygenase activity"/>
    <property type="evidence" value="ECO:0007669"/>
    <property type="project" value="UniProtKB-KW"/>
</dbReference>
<dbReference type="GO" id="GO:0016705">
    <property type="term" value="F:oxidoreductase activity, acting on paired donors, with incorporation or reduction of molecular oxygen"/>
    <property type="evidence" value="ECO:0007669"/>
    <property type="project" value="InterPro"/>
</dbReference>
<dbReference type="PROSITE" id="PS00086">
    <property type="entry name" value="CYTOCHROME_P450"/>
    <property type="match status" value="1"/>
</dbReference>
<evidence type="ECO:0000256" key="8">
    <source>
        <dbReference type="ARBA" id="ARBA00023136"/>
    </source>
</evidence>
<evidence type="ECO:0000256" key="3">
    <source>
        <dbReference type="ARBA" id="ARBA00010617"/>
    </source>
</evidence>
<reference evidence="11 12" key="1">
    <citation type="submission" date="2023-11" db="EMBL/GenBank/DDBJ databases">
        <title>Halocaridina rubra genome assembly.</title>
        <authorList>
            <person name="Smith C."/>
        </authorList>
    </citation>
    <scope>NUCLEOTIDE SEQUENCE [LARGE SCALE GENOMIC DNA]</scope>
    <source>
        <strain evidence="11">EP-1</strain>
        <tissue evidence="11">Whole</tissue>
    </source>
</reference>
<dbReference type="AlphaFoldDB" id="A0AAN8XC51"/>
<evidence type="ECO:0000256" key="9">
    <source>
        <dbReference type="PIRSR" id="PIRSR602401-1"/>
    </source>
</evidence>
<evidence type="ECO:0000256" key="7">
    <source>
        <dbReference type="ARBA" id="ARBA00023033"/>
    </source>
</evidence>
<proteinExistence type="inferred from homology"/>
<dbReference type="SUPFAM" id="SSF48264">
    <property type="entry name" value="Cytochrome P450"/>
    <property type="match status" value="1"/>
</dbReference>
<gene>
    <name evidence="11" type="primary">CYP4V2_1</name>
    <name evidence="11" type="ORF">SK128_002013</name>
</gene>
<protein>
    <submittedName>
        <fullName evidence="11">Cytochrome P450 4V2</fullName>
    </submittedName>
</protein>
<evidence type="ECO:0000256" key="4">
    <source>
        <dbReference type="ARBA" id="ARBA00022617"/>
    </source>
</evidence>
<dbReference type="EMBL" id="JAXCGZ010007735">
    <property type="protein sequence ID" value="KAK7078618.1"/>
    <property type="molecule type" value="Genomic_DNA"/>
</dbReference>
<accession>A0AAN8XC51</accession>
<dbReference type="InterPro" id="IPR001128">
    <property type="entry name" value="Cyt_P450"/>
</dbReference>
<keyword evidence="8" id="KW-0472">Membrane</keyword>
<comment type="caution">
    <text evidence="11">The sequence shown here is derived from an EMBL/GenBank/DDBJ whole genome shotgun (WGS) entry which is preliminary data.</text>
</comment>
<keyword evidence="10" id="KW-0560">Oxidoreductase</keyword>
<keyword evidence="12" id="KW-1185">Reference proteome</keyword>
<feature type="binding site" description="axial binding residue" evidence="9">
    <location>
        <position position="334"/>
    </location>
    <ligand>
        <name>heme</name>
        <dbReference type="ChEBI" id="CHEBI:30413"/>
    </ligand>
    <ligandPart>
        <name>Fe</name>
        <dbReference type="ChEBI" id="CHEBI:18248"/>
    </ligandPart>
</feature>
<comment type="similarity">
    <text evidence="3 10">Belongs to the cytochrome P450 family.</text>
</comment>
<dbReference type="Proteomes" id="UP001381693">
    <property type="component" value="Unassembled WGS sequence"/>
</dbReference>
<keyword evidence="4 9" id="KW-0349">Heme</keyword>
<comment type="cofactor">
    <cofactor evidence="1 9">
        <name>heme</name>
        <dbReference type="ChEBI" id="CHEBI:30413"/>
    </cofactor>
</comment>
<dbReference type="GO" id="GO:0020037">
    <property type="term" value="F:heme binding"/>
    <property type="evidence" value="ECO:0007669"/>
    <property type="project" value="InterPro"/>
</dbReference>
<evidence type="ECO:0000313" key="11">
    <source>
        <dbReference type="EMBL" id="KAK7078618.1"/>
    </source>
</evidence>
<evidence type="ECO:0000256" key="2">
    <source>
        <dbReference type="ARBA" id="ARBA00004586"/>
    </source>
</evidence>
<evidence type="ECO:0000256" key="5">
    <source>
        <dbReference type="ARBA" id="ARBA00022824"/>
    </source>
</evidence>
<dbReference type="PRINTS" id="PR00463">
    <property type="entry name" value="EP450I"/>
</dbReference>
<organism evidence="11 12">
    <name type="scientific">Halocaridina rubra</name>
    <name type="common">Hawaiian red shrimp</name>
    <dbReference type="NCBI Taxonomy" id="373956"/>
    <lineage>
        <taxon>Eukaryota</taxon>
        <taxon>Metazoa</taxon>
        <taxon>Ecdysozoa</taxon>
        <taxon>Arthropoda</taxon>
        <taxon>Crustacea</taxon>
        <taxon>Multicrustacea</taxon>
        <taxon>Malacostraca</taxon>
        <taxon>Eumalacostraca</taxon>
        <taxon>Eucarida</taxon>
        <taxon>Decapoda</taxon>
        <taxon>Pleocyemata</taxon>
        <taxon>Caridea</taxon>
        <taxon>Atyoidea</taxon>
        <taxon>Atyidae</taxon>
        <taxon>Halocaridina</taxon>
    </lineage>
</organism>
<keyword evidence="7 10" id="KW-0503">Monooxygenase</keyword>
<dbReference type="InterPro" id="IPR050196">
    <property type="entry name" value="Cytochrome_P450_Monoox"/>
</dbReference>
<evidence type="ECO:0000313" key="12">
    <source>
        <dbReference type="Proteomes" id="UP001381693"/>
    </source>
</evidence>
<keyword evidence="5" id="KW-0256">Endoplasmic reticulum</keyword>
<evidence type="ECO:0000256" key="1">
    <source>
        <dbReference type="ARBA" id="ARBA00001971"/>
    </source>
</evidence>
<sequence length="392" mass="45481">MILLLEGDKWRSRRKLLTPAFHFKILDDFLEVFNKHSQKLARRLQAKADGEPFDIVQDITLCALDAICETAMGRSLNAMDDSNSEYVKAVTRIGYLVQQRMNIPWYQPNILYRLIGPAKEHDQCLKILHDFTNDVIKSRRKAFQEKKKQGRADNETNSSGQKKKLAFLDILLEYSENGANLSDRDLQEEVDTFMFEGHDTTSVAAAWILHLIGSHPDIQEKIFEEQRSVFLDKGQFVTMEDLRQLKYLENCIKEGLRLFPSVPIIARELKEDVIINNYTIPAGTNVDIITYRLHRDPEQFPNPEIFDPDRFLPENCKYRHPYAYVPFSAGPRNCIGQKFAMMEAKTLMSTLLRHYRIESVTKREDLKVTADLILRSEDGIIVRLFPRKDTLP</sequence>
<keyword evidence="9 10" id="KW-0479">Metal-binding</keyword>
<evidence type="ECO:0000256" key="10">
    <source>
        <dbReference type="RuleBase" id="RU000461"/>
    </source>
</evidence>
<comment type="subcellular location">
    <subcellularLocation>
        <location evidence="2">Endoplasmic reticulum membrane</location>
    </subcellularLocation>
</comment>
<keyword evidence="6 9" id="KW-0408">Iron</keyword>
<evidence type="ECO:0000256" key="6">
    <source>
        <dbReference type="ARBA" id="ARBA00023004"/>
    </source>
</evidence>
<dbReference type="PANTHER" id="PTHR24291:SF189">
    <property type="entry name" value="CYTOCHROME P450 4C3-RELATED"/>
    <property type="match status" value="1"/>
</dbReference>
<dbReference type="Pfam" id="PF00067">
    <property type="entry name" value="p450"/>
    <property type="match status" value="1"/>
</dbReference>
<name>A0AAN8XC51_HALRR</name>